<gene>
    <name evidence="5" type="ORF">AYR47_21905</name>
</gene>
<dbReference type="RefSeq" id="WP_061436824.1">
    <property type="nucleotide sequence ID" value="NZ_CP014546.1"/>
</dbReference>
<accession>A0A127I2A3</accession>
<dbReference type="Pfam" id="PF01817">
    <property type="entry name" value="CM_2"/>
    <property type="match status" value="1"/>
</dbReference>
<dbReference type="Gene3D" id="1.20.59.10">
    <property type="entry name" value="Chorismate mutase"/>
    <property type="match status" value="1"/>
</dbReference>
<dbReference type="PANTHER" id="PTHR38041:SF1">
    <property type="entry name" value="CHORISMATE MUTASE"/>
    <property type="match status" value="1"/>
</dbReference>
<keyword evidence="2" id="KW-0413">Isomerase</keyword>
<name>A0A127I2A3_PSEAZ</name>
<dbReference type="PROSITE" id="PS51168">
    <property type="entry name" value="CHORISMATE_MUT_2"/>
    <property type="match status" value="1"/>
</dbReference>
<evidence type="ECO:0000256" key="1">
    <source>
        <dbReference type="ARBA" id="ARBA00012404"/>
    </source>
</evidence>
<dbReference type="InterPro" id="IPR051331">
    <property type="entry name" value="Chorismate_mutase-related"/>
</dbReference>
<evidence type="ECO:0000313" key="6">
    <source>
        <dbReference type="Proteomes" id="UP000070516"/>
    </source>
</evidence>
<keyword evidence="5" id="KW-0670">Pyruvate</keyword>
<feature type="binding site" evidence="3">
    <location>
        <position position="90"/>
    </location>
    <ligand>
        <name>substrate</name>
    </ligand>
</feature>
<dbReference type="PIRSF" id="PIRSF029775">
    <property type="entry name" value="Isochor_pyr_lyas"/>
    <property type="match status" value="1"/>
</dbReference>
<dbReference type="SMART" id="SM00830">
    <property type="entry name" value="CM_2"/>
    <property type="match status" value="1"/>
</dbReference>
<evidence type="ECO:0000256" key="3">
    <source>
        <dbReference type="PIRSR" id="PIRSR029775-1"/>
    </source>
</evidence>
<dbReference type="InterPro" id="IPR036979">
    <property type="entry name" value="CM_dom_sf"/>
</dbReference>
<feature type="domain" description="Chorismate mutase" evidence="4">
    <location>
        <begin position="4"/>
        <end position="94"/>
    </location>
</feature>
<evidence type="ECO:0000259" key="4">
    <source>
        <dbReference type="PROSITE" id="PS51168"/>
    </source>
</evidence>
<feature type="binding site" evidence="3">
    <location>
        <position position="14"/>
    </location>
    <ligand>
        <name>substrate</name>
    </ligand>
</feature>
<dbReference type="GO" id="GO:0004106">
    <property type="term" value="F:chorismate mutase activity"/>
    <property type="evidence" value="ECO:0007669"/>
    <property type="project" value="UniProtKB-EC"/>
</dbReference>
<dbReference type="NCBIfam" id="NF005475">
    <property type="entry name" value="PRK07075.1"/>
    <property type="match status" value="1"/>
</dbReference>
<dbReference type="AlphaFoldDB" id="A0A127I2A3"/>
<evidence type="ECO:0000256" key="2">
    <source>
        <dbReference type="ARBA" id="ARBA00023235"/>
    </source>
</evidence>
<organism evidence="5 6">
    <name type="scientific">Pseudomonas azotoformans</name>
    <dbReference type="NCBI Taxonomy" id="47878"/>
    <lineage>
        <taxon>Bacteria</taxon>
        <taxon>Pseudomonadati</taxon>
        <taxon>Pseudomonadota</taxon>
        <taxon>Gammaproteobacteria</taxon>
        <taxon>Pseudomonadales</taxon>
        <taxon>Pseudomonadaceae</taxon>
        <taxon>Pseudomonas</taxon>
    </lineage>
</organism>
<dbReference type="GO" id="GO:0009697">
    <property type="term" value="P:salicylic acid biosynthetic process"/>
    <property type="evidence" value="ECO:0007669"/>
    <property type="project" value="InterPro"/>
</dbReference>
<dbReference type="InterPro" id="IPR008241">
    <property type="entry name" value="Isochorismate_pyruvate-lyase"/>
</dbReference>
<sequence length="102" mass="11530">MKTPEHCTGLSDIREAIDSLDQQIIEALGLRMQYVKAASAFKPDQASIAAPERVAAMLPQRRQWAQTAGLDAEFIEGLFNQIIHWYIAEQTAFWLQKKSKVV</sequence>
<protein>
    <recommendedName>
        <fullName evidence="1">chorismate mutase</fullName>
        <ecNumber evidence="1">5.4.99.5</ecNumber>
    </recommendedName>
</protein>
<dbReference type="EMBL" id="CP014546">
    <property type="protein sequence ID" value="AMN80793.1"/>
    <property type="molecule type" value="Genomic_DNA"/>
</dbReference>
<reference evidence="5 6" key="1">
    <citation type="submission" date="2016-02" db="EMBL/GenBank/DDBJ databases">
        <title>Complete genome sequence of Pseudomonas azotoformans S4.</title>
        <authorList>
            <person name="Fang Y."/>
            <person name="Wu L."/>
            <person name="Feng G."/>
        </authorList>
    </citation>
    <scope>NUCLEOTIDE SEQUENCE [LARGE SCALE GENOMIC DNA]</scope>
    <source>
        <strain evidence="5 6">S4</strain>
    </source>
</reference>
<dbReference type="NCBIfam" id="TIGR01803">
    <property type="entry name" value="CM-like"/>
    <property type="match status" value="1"/>
</dbReference>
<dbReference type="GO" id="GO:0016835">
    <property type="term" value="F:carbon-oxygen lyase activity"/>
    <property type="evidence" value="ECO:0007669"/>
    <property type="project" value="InterPro"/>
</dbReference>
<feature type="binding site" evidence="3">
    <location>
        <position position="42"/>
    </location>
    <ligand>
        <name>substrate</name>
    </ligand>
</feature>
<dbReference type="EC" id="5.4.99.5" evidence="1"/>
<dbReference type="InterPro" id="IPR002701">
    <property type="entry name" value="CM_II_prokaryot"/>
</dbReference>
<dbReference type="KEGG" id="pazo:AYR47_21905"/>
<dbReference type="SUPFAM" id="SSF48600">
    <property type="entry name" value="Chorismate mutase II"/>
    <property type="match status" value="1"/>
</dbReference>
<proteinExistence type="predicted"/>
<dbReference type="PANTHER" id="PTHR38041">
    <property type="entry name" value="CHORISMATE MUTASE"/>
    <property type="match status" value="1"/>
</dbReference>
<dbReference type="InterPro" id="IPR036263">
    <property type="entry name" value="Chorismate_II_sf"/>
</dbReference>
<dbReference type="Proteomes" id="UP000070516">
    <property type="component" value="Chromosome"/>
</dbReference>
<keyword evidence="5" id="KW-0456">Lyase</keyword>
<feature type="binding site" evidence="3">
    <location>
        <position position="31"/>
    </location>
    <ligand>
        <name>substrate</name>
    </ligand>
</feature>
<dbReference type="GO" id="GO:0046417">
    <property type="term" value="P:chorismate metabolic process"/>
    <property type="evidence" value="ECO:0007669"/>
    <property type="project" value="InterPro"/>
</dbReference>
<evidence type="ECO:0000313" key="5">
    <source>
        <dbReference type="EMBL" id="AMN80793.1"/>
    </source>
</evidence>